<feature type="region of interest" description="Disordered" evidence="8">
    <location>
        <begin position="569"/>
        <end position="598"/>
    </location>
</feature>
<dbReference type="GO" id="GO:0000981">
    <property type="term" value="F:DNA-binding transcription factor activity, RNA polymerase II-specific"/>
    <property type="evidence" value="ECO:0007669"/>
    <property type="project" value="InterPro"/>
</dbReference>
<dbReference type="SMART" id="SM00906">
    <property type="entry name" value="Fungal_trans"/>
    <property type="match status" value="1"/>
</dbReference>
<feature type="compositionally biased region" description="Polar residues" evidence="8">
    <location>
        <begin position="1448"/>
        <end position="1462"/>
    </location>
</feature>
<evidence type="ECO:0000256" key="4">
    <source>
        <dbReference type="ARBA" id="ARBA00023015"/>
    </source>
</evidence>
<dbReference type="InterPro" id="IPR036864">
    <property type="entry name" value="Zn2-C6_fun-type_DNA-bd_sf"/>
</dbReference>
<evidence type="ECO:0000313" key="11">
    <source>
        <dbReference type="Proteomes" id="UP000037035"/>
    </source>
</evidence>
<feature type="domain" description="Xylanolytic transcriptional activator regulatory" evidence="9">
    <location>
        <begin position="680"/>
        <end position="745"/>
    </location>
</feature>
<dbReference type="GO" id="GO:0003677">
    <property type="term" value="F:DNA binding"/>
    <property type="evidence" value="ECO:0007669"/>
    <property type="project" value="UniProtKB-KW"/>
</dbReference>
<comment type="caution">
    <text evidence="10">The sequence shown here is derived from an EMBL/GenBank/DDBJ whole genome shotgun (WGS) entry which is preliminary data.</text>
</comment>
<protein>
    <recommendedName>
        <fullName evidence="9">Xylanolytic transcriptional activator regulatory domain-containing protein</fullName>
    </recommendedName>
</protein>
<feature type="region of interest" description="Disordered" evidence="8">
    <location>
        <begin position="256"/>
        <end position="287"/>
    </location>
</feature>
<dbReference type="OrthoDB" id="2123952at2759"/>
<dbReference type="InterPro" id="IPR051615">
    <property type="entry name" value="Transcr_Regulatory_Elem"/>
</dbReference>
<dbReference type="PANTHER" id="PTHR31313">
    <property type="entry name" value="TY1 ENHANCER ACTIVATOR"/>
    <property type="match status" value="1"/>
</dbReference>
<feature type="region of interest" description="Disordered" evidence="8">
    <location>
        <begin position="1071"/>
        <end position="1164"/>
    </location>
</feature>
<dbReference type="EMBL" id="LAVV01009579">
    <property type="protein sequence ID" value="KNZ50357.1"/>
    <property type="molecule type" value="Genomic_DNA"/>
</dbReference>
<proteinExistence type="predicted"/>
<dbReference type="VEuPathDB" id="FungiDB:VP01_446g4"/>
<gene>
    <name evidence="10" type="ORF">VP01_446g4</name>
</gene>
<feature type="region of interest" description="Disordered" evidence="8">
    <location>
        <begin position="741"/>
        <end position="784"/>
    </location>
</feature>
<feature type="compositionally biased region" description="Polar residues" evidence="8">
    <location>
        <begin position="569"/>
        <end position="587"/>
    </location>
</feature>
<evidence type="ECO:0000259" key="9">
    <source>
        <dbReference type="SMART" id="SM00906"/>
    </source>
</evidence>
<feature type="compositionally biased region" description="Polar residues" evidence="8">
    <location>
        <begin position="25"/>
        <end position="37"/>
    </location>
</feature>
<feature type="region of interest" description="Disordered" evidence="8">
    <location>
        <begin position="308"/>
        <end position="367"/>
    </location>
</feature>
<keyword evidence="6" id="KW-0804">Transcription</keyword>
<dbReference type="InterPro" id="IPR001138">
    <property type="entry name" value="Zn2Cys6_DnaBD"/>
</dbReference>
<evidence type="ECO:0000256" key="2">
    <source>
        <dbReference type="ARBA" id="ARBA00022723"/>
    </source>
</evidence>
<keyword evidence="11" id="KW-1185">Reference proteome</keyword>
<sequence>MPSFNGQNHIPPPICIPSPLSSSSANLKSNLDPSKNYHQYHHPSHNLLLGGTTRTNKPIDQHSNFLHFPQSLSPLPLSAPIISTGSHQPTTQLKHPQAEHLQLPTSPGFQNDNKVSKDIKRRTTKACQFFLVCDILPMNTANNIDALSLISMEGDNCRKSKCKCTRALDPNGCIPATGPCQNCVANNIECTFNGTSRKRGPPKGYIEAIELRLHRMEALLGGLLENDDPRAQALFLELIGDNEVRDLLTSDLKMAAQQGTDGKPRKSWKPSDPSTITSSSSDRRDQLHLTDTQKVLWGVSHLSPISADQDHRSLESGQPNGQSSDPDDDSDCEENQLDYSPPPPPLTDETYLHHKNRRRKVGSQVSSINRLKSQVTSFNQSASTTTIPHTGIATFTLSRPEPSDPSSNEPQLTFQNLGLLSPQQHSPGTISELADVVGQLSLDENDEVRYHGRSSGLYLISASQRYKDFFWQFPKPGLWPAAPLCRSLEALSVMELVNPLELLQNQEMMYHLLDLYWTFVHPMMPILYKPEFMNQFHNLMENIDTIKRARPHWSLNQIWSNAMCSNSSSIDESLTEPSEQPSPSPIHQQDHEMEPRVSGLGPTNRISILLLLVMFSISSRYSDRSSSMPVEGQYWNAGDDYLEKAKQMLNLDYGNSKLTNCQSLILMAYREIGAGAMAESWLYTGMAIRMAQDMGLFRDVDKWFMPVKKFTYVDKQIRKRVWWACVNMDKYRDYDTAFPSADEPDEHERWEGCTSQRSPTELPTAHPNHPKTAQDPQGGELAGTKMSDPMVIEQQSSRAHSPTRDPTDTIEQKSYTISCFNRAASLSVLISRIVANIYAIRIRVIGQSSETLLSLLDQNLARWYLDLPEQLRYRPHPFHPKSCKTGSKDCDPEKRAPTPHLLTLHAQFYTALILLHRPFIPASRPQDRTGSFSGDAPPPHPSHSICTTAANAITHIAQTYHEAFGLRHAPAFLVYYIFTASILHTLMQVRFPPSPFIFEQLAEVYAMLKRNGCKLSLYELACVPKKKKEKGGVAGTESYTTEFVPTAHLDRGCQSMGTSFRPRSIHERTLKVGDIQLQKANPDGRGLKRPASSSDVENYMSHSYADQNNSTSFSAKPTTGSSELLPPPTDTARFDSRSGFSKSLTPSGAIGPHENRRPVRSVSKSDWSTITINVSKSMGDDSGNPSGREPIANVLHQDHSHSKMRSPQRLICPETNSSQREAGRSKLSVTTTSGNRLAPSPTAAGKDVINDSNYRSSRESLGGEADMPFLHVPPAPPTVGLEEMASYWRPNPNSHEHYHQVNGHQAVQQRQPPFPSNLNQVSCPFLFNFPAPTGHPPYGSQNQQEFLTKTIQGILGLSGSSRENVAGMNEPMNVEDHAKNERAHENHEERGRVVVEKWQQQNQPMSGVLLSSNQNTIKDGTLSDLGLNWFASPVDSISGFTMDPSSSPTLLNAHSQSLNTNLPPHRHHQDSLTTGVRFGDYSNSAIHH</sequence>
<dbReference type="STRING" id="27349.A0A0L6UQ70"/>
<keyword evidence="4" id="KW-0805">Transcription regulation</keyword>
<evidence type="ECO:0000256" key="6">
    <source>
        <dbReference type="ARBA" id="ARBA00023163"/>
    </source>
</evidence>
<name>A0A0L6UQ70_9BASI</name>
<evidence type="ECO:0000256" key="8">
    <source>
        <dbReference type="SAM" id="MobiDB-lite"/>
    </source>
</evidence>
<dbReference type="Pfam" id="PF04082">
    <property type="entry name" value="Fungal_trans"/>
    <property type="match status" value="1"/>
</dbReference>
<organism evidence="10 11">
    <name type="scientific">Puccinia sorghi</name>
    <dbReference type="NCBI Taxonomy" id="27349"/>
    <lineage>
        <taxon>Eukaryota</taxon>
        <taxon>Fungi</taxon>
        <taxon>Dikarya</taxon>
        <taxon>Basidiomycota</taxon>
        <taxon>Pucciniomycotina</taxon>
        <taxon>Pucciniomycetes</taxon>
        <taxon>Pucciniales</taxon>
        <taxon>Pucciniaceae</taxon>
        <taxon>Puccinia</taxon>
    </lineage>
</organism>
<dbReference type="CDD" id="cd15486">
    <property type="entry name" value="ZIP_Sip4"/>
    <property type="match status" value="1"/>
</dbReference>
<keyword evidence="5" id="KW-0238">DNA-binding</keyword>
<evidence type="ECO:0000256" key="1">
    <source>
        <dbReference type="ARBA" id="ARBA00004123"/>
    </source>
</evidence>
<feature type="compositionally biased region" description="Polar residues" evidence="8">
    <location>
        <begin position="1091"/>
        <end position="1122"/>
    </location>
</feature>
<keyword evidence="7" id="KW-0539">Nucleus</keyword>
<dbReference type="GO" id="GO:0006351">
    <property type="term" value="P:DNA-templated transcription"/>
    <property type="evidence" value="ECO:0007669"/>
    <property type="project" value="InterPro"/>
</dbReference>
<keyword evidence="2" id="KW-0479">Metal-binding</keyword>
<dbReference type="GO" id="GO:0008270">
    <property type="term" value="F:zinc ion binding"/>
    <property type="evidence" value="ECO:0007669"/>
    <property type="project" value="InterPro"/>
</dbReference>
<dbReference type="PANTHER" id="PTHR31313:SF78">
    <property type="entry name" value="TRANSCRIPTION FACTOR DOMAIN-CONTAINING PROTEIN"/>
    <property type="match status" value="1"/>
</dbReference>
<dbReference type="CDD" id="cd12148">
    <property type="entry name" value="fungal_TF_MHR"/>
    <property type="match status" value="1"/>
</dbReference>
<dbReference type="InterPro" id="IPR007219">
    <property type="entry name" value="XnlR_reg_dom"/>
</dbReference>
<dbReference type="CDD" id="cd00067">
    <property type="entry name" value="GAL4"/>
    <property type="match status" value="1"/>
</dbReference>
<dbReference type="Proteomes" id="UP000037035">
    <property type="component" value="Unassembled WGS sequence"/>
</dbReference>
<evidence type="ECO:0000256" key="3">
    <source>
        <dbReference type="ARBA" id="ARBA00022833"/>
    </source>
</evidence>
<evidence type="ECO:0000313" key="10">
    <source>
        <dbReference type="EMBL" id="KNZ50357.1"/>
    </source>
</evidence>
<feature type="compositionally biased region" description="Acidic residues" evidence="8">
    <location>
        <begin position="325"/>
        <end position="336"/>
    </location>
</feature>
<feature type="compositionally biased region" description="Low complexity" evidence="8">
    <location>
        <begin position="270"/>
        <end position="280"/>
    </location>
</feature>
<dbReference type="Gene3D" id="4.10.240.10">
    <property type="entry name" value="Zn(2)-C6 fungal-type DNA-binding domain"/>
    <property type="match status" value="1"/>
</dbReference>
<feature type="region of interest" description="Disordered" evidence="8">
    <location>
        <begin position="1448"/>
        <end position="1479"/>
    </location>
</feature>
<comment type="subcellular location">
    <subcellularLocation>
        <location evidence="1">Nucleus</location>
    </subcellularLocation>
</comment>
<accession>A0A0L6UQ70</accession>
<reference evidence="10 11" key="1">
    <citation type="submission" date="2015-08" db="EMBL/GenBank/DDBJ databases">
        <title>Next Generation Sequencing and Analysis of the Genome of Puccinia sorghi L Schw, the Causal Agent of Maize Common Rust.</title>
        <authorList>
            <person name="Rochi L."/>
            <person name="Burguener G."/>
            <person name="Darino M."/>
            <person name="Turjanski A."/>
            <person name="Kreff E."/>
            <person name="Dieguez M.J."/>
            <person name="Sacco F."/>
        </authorList>
    </citation>
    <scope>NUCLEOTIDE SEQUENCE [LARGE SCALE GENOMIC DNA]</scope>
    <source>
        <strain evidence="10 11">RO10H11247</strain>
    </source>
</reference>
<evidence type="ECO:0000256" key="7">
    <source>
        <dbReference type="ARBA" id="ARBA00023242"/>
    </source>
</evidence>
<feature type="region of interest" description="Disordered" evidence="8">
    <location>
        <begin position="1213"/>
        <end position="1250"/>
    </location>
</feature>
<feature type="region of interest" description="Disordered" evidence="8">
    <location>
        <begin position="24"/>
        <end position="44"/>
    </location>
</feature>
<dbReference type="GO" id="GO:0005634">
    <property type="term" value="C:nucleus"/>
    <property type="evidence" value="ECO:0007669"/>
    <property type="project" value="UniProtKB-SubCell"/>
</dbReference>
<keyword evidence="3" id="KW-0862">Zinc</keyword>
<evidence type="ECO:0000256" key="5">
    <source>
        <dbReference type="ARBA" id="ARBA00023125"/>
    </source>
</evidence>